<dbReference type="Proteomes" id="UP000269591">
    <property type="component" value="Unassembled WGS sequence"/>
</dbReference>
<keyword evidence="2" id="KW-1185">Reference proteome</keyword>
<dbReference type="EMBL" id="QIBX01000023">
    <property type="protein sequence ID" value="RNL37780.1"/>
    <property type="molecule type" value="Genomic_DNA"/>
</dbReference>
<evidence type="ECO:0000313" key="2">
    <source>
        <dbReference type="Proteomes" id="UP000269591"/>
    </source>
</evidence>
<accession>A0A3N0AT53</accession>
<evidence type="ECO:0000313" key="1">
    <source>
        <dbReference type="EMBL" id="RNL37780.1"/>
    </source>
</evidence>
<proteinExistence type="predicted"/>
<reference evidence="2" key="1">
    <citation type="submission" date="2018-05" db="EMBL/GenBank/DDBJ databases">
        <title>Genome Sequencing of selected type strains of the family Eggerthellaceae.</title>
        <authorList>
            <person name="Danylec N."/>
            <person name="Stoll D.A."/>
            <person name="Doetsch A."/>
            <person name="Huch M."/>
        </authorList>
    </citation>
    <scope>NUCLEOTIDE SEQUENCE [LARGE SCALE GENOMIC DNA]</scope>
    <source>
        <strain evidence="2">DSM 24851</strain>
    </source>
</reference>
<name>A0A3N0AT53_9ACTN</name>
<comment type="caution">
    <text evidence="1">The sequence shown here is derived from an EMBL/GenBank/DDBJ whole genome shotgun (WGS) entry which is preliminary data.</text>
</comment>
<dbReference type="AlphaFoldDB" id="A0A3N0AT53"/>
<dbReference type="RefSeq" id="WP_123209635.1">
    <property type="nucleotide sequence ID" value="NZ_JBHTHO010000026.1"/>
</dbReference>
<gene>
    <name evidence="1" type="ORF">DMP06_10230</name>
</gene>
<organism evidence="1 2">
    <name type="scientific">Slackia equolifaciens</name>
    <dbReference type="NCBI Taxonomy" id="498718"/>
    <lineage>
        <taxon>Bacteria</taxon>
        <taxon>Bacillati</taxon>
        <taxon>Actinomycetota</taxon>
        <taxon>Coriobacteriia</taxon>
        <taxon>Eggerthellales</taxon>
        <taxon>Eggerthellaceae</taxon>
        <taxon>Slackia</taxon>
    </lineage>
</organism>
<sequence>MSNRMMPFSSALGRSLRQAAESDVLAAKAARANRVKQMWRSVVEICCRPNAQAFLDHTNSVYIIREGEGDTRRKVLIVYVDESIFAAELNARREMIKLKLLERFGEEISEFRILISRGKYKENHPYREKTLDYLPPTPERRPLPPEEVESIRERAEAIEDKRMREALLKAMISGLERKSEEDDENEQNRRS</sequence>
<dbReference type="OrthoDB" id="3177761at2"/>
<protein>
    <submittedName>
        <fullName evidence="1">DUF721 domain-containing protein</fullName>
    </submittedName>
</protein>